<dbReference type="SUPFAM" id="SSF74653">
    <property type="entry name" value="TolA/TonB C-terminal domain"/>
    <property type="match status" value="1"/>
</dbReference>
<evidence type="ECO:0000259" key="1">
    <source>
        <dbReference type="Pfam" id="PF03544"/>
    </source>
</evidence>
<dbReference type="Gene3D" id="2.20.110.10">
    <property type="entry name" value="Histone H3 K4-specific methyltransferase SET7/9 N-terminal domain"/>
    <property type="match status" value="1"/>
</dbReference>
<feature type="domain" description="TonB C-terminal" evidence="1">
    <location>
        <begin position="168"/>
        <end position="229"/>
    </location>
</feature>
<keyword evidence="3" id="KW-1185">Reference proteome</keyword>
<protein>
    <submittedName>
        <fullName evidence="2">Energy transducer TonB</fullName>
    </submittedName>
</protein>
<dbReference type="EMBL" id="JACWMY010000010">
    <property type="protein sequence ID" value="MBD1365823.1"/>
    <property type="molecule type" value="Genomic_DNA"/>
</dbReference>
<sequence length="238" mass="27555">MRNVLMFKGTFLDEELTVPHGKASYYKLAVNQRQVSEHQSAMDTTLQVYRTGYYLNGKKEGNWVEYFLNGNMQMIRSFVADTLDGPYKEFDFSGRLFRQGNYLKGDREGDWYLYYTDSTVQVCTRFRKNRFIDMTEYSREDLMHGAYPNFNFSRYILKSLKNLGLPPITGNVIVAFTITEDGTLNDPKLEVGVNPILDKAIIDAISKSPKWVSARKKKVPVSQTSSFVFSYRNVKEDE</sequence>
<dbReference type="InterPro" id="IPR037682">
    <property type="entry name" value="TonB_C"/>
</dbReference>
<evidence type="ECO:0000313" key="2">
    <source>
        <dbReference type="EMBL" id="MBD1365823.1"/>
    </source>
</evidence>
<evidence type="ECO:0000313" key="3">
    <source>
        <dbReference type="Proteomes" id="UP000606600"/>
    </source>
</evidence>
<gene>
    <name evidence="2" type="ORF">IDJ77_18550</name>
</gene>
<organism evidence="2 3">
    <name type="scientific">Mucilaginibacter pankratovii</name>
    <dbReference type="NCBI Taxonomy" id="2772110"/>
    <lineage>
        <taxon>Bacteria</taxon>
        <taxon>Pseudomonadati</taxon>
        <taxon>Bacteroidota</taxon>
        <taxon>Sphingobacteriia</taxon>
        <taxon>Sphingobacteriales</taxon>
        <taxon>Sphingobacteriaceae</taxon>
        <taxon>Mucilaginibacter</taxon>
    </lineage>
</organism>
<reference evidence="2 3" key="1">
    <citation type="submission" date="2020-09" db="EMBL/GenBank/DDBJ databases">
        <title>Novel species of Mucilaginibacter isolated from a glacier on the Tibetan Plateau.</title>
        <authorList>
            <person name="Liu Q."/>
            <person name="Xin Y.-H."/>
        </authorList>
    </citation>
    <scope>NUCLEOTIDE SEQUENCE [LARGE SCALE GENOMIC DNA]</scope>
    <source>
        <strain evidence="2 3">ZT4R22</strain>
    </source>
</reference>
<dbReference type="RefSeq" id="WP_191190489.1">
    <property type="nucleotide sequence ID" value="NZ_JACWMY010000010.1"/>
</dbReference>
<dbReference type="Proteomes" id="UP000606600">
    <property type="component" value="Unassembled WGS sequence"/>
</dbReference>
<comment type="caution">
    <text evidence="2">The sequence shown here is derived from an EMBL/GenBank/DDBJ whole genome shotgun (WGS) entry which is preliminary data.</text>
</comment>
<dbReference type="SUPFAM" id="SSF82185">
    <property type="entry name" value="Histone H3 K4-specific methyltransferase SET7/9 N-terminal domain"/>
    <property type="match status" value="1"/>
</dbReference>
<name>A0ABR7WUF1_9SPHI</name>
<accession>A0ABR7WUF1</accession>
<proteinExistence type="predicted"/>
<dbReference type="Pfam" id="PF03544">
    <property type="entry name" value="TonB_C"/>
    <property type="match status" value="1"/>
</dbReference>
<dbReference type="Gene3D" id="3.30.1150.10">
    <property type="match status" value="1"/>
</dbReference>